<accession>A0A016WPV3</accession>
<gene>
    <name evidence="1" type="primary">Acey_s0562.g3490</name>
    <name evidence="1" type="ORF">Y032_0562g3490</name>
</gene>
<proteinExistence type="predicted"/>
<sequence length="77" mass="8740">MGCECNCTDRKVKYIYCTNSAKARAGAMGRRSLARRMTPCFFCTGTKGCFIGGAIRHCTYGACELCRRNWKEWIKVQ</sequence>
<comment type="caution">
    <text evidence="1">The sequence shown here is derived from an EMBL/GenBank/DDBJ whole genome shotgun (WGS) entry which is preliminary data.</text>
</comment>
<evidence type="ECO:0000313" key="2">
    <source>
        <dbReference type="Proteomes" id="UP000024635"/>
    </source>
</evidence>
<keyword evidence="2" id="KW-1185">Reference proteome</keyword>
<name>A0A016WPV3_9BILA</name>
<protein>
    <submittedName>
        <fullName evidence="1">Uncharacterized protein</fullName>
    </submittedName>
</protein>
<dbReference type="AlphaFoldDB" id="A0A016WPV3"/>
<dbReference type="EMBL" id="JARK01000162">
    <property type="protein sequence ID" value="EYC41606.1"/>
    <property type="molecule type" value="Genomic_DNA"/>
</dbReference>
<reference evidence="2" key="1">
    <citation type="journal article" date="2015" name="Nat. Genet.">
        <title>The genome and transcriptome of the zoonotic hookworm Ancylostoma ceylanicum identify infection-specific gene families.</title>
        <authorList>
            <person name="Schwarz E.M."/>
            <person name="Hu Y."/>
            <person name="Antoshechkin I."/>
            <person name="Miller M.M."/>
            <person name="Sternberg P.W."/>
            <person name="Aroian R.V."/>
        </authorList>
    </citation>
    <scope>NUCLEOTIDE SEQUENCE</scope>
    <source>
        <strain evidence="2">HY135</strain>
    </source>
</reference>
<dbReference type="Proteomes" id="UP000024635">
    <property type="component" value="Unassembled WGS sequence"/>
</dbReference>
<evidence type="ECO:0000313" key="1">
    <source>
        <dbReference type="EMBL" id="EYC41606.1"/>
    </source>
</evidence>
<organism evidence="1 2">
    <name type="scientific">Ancylostoma ceylanicum</name>
    <dbReference type="NCBI Taxonomy" id="53326"/>
    <lineage>
        <taxon>Eukaryota</taxon>
        <taxon>Metazoa</taxon>
        <taxon>Ecdysozoa</taxon>
        <taxon>Nematoda</taxon>
        <taxon>Chromadorea</taxon>
        <taxon>Rhabditida</taxon>
        <taxon>Rhabditina</taxon>
        <taxon>Rhabditomorpha</taxon>
        <taxon>Strongyloidea</taxon>
        <taxon>Ancylostomatidae</taxon>
        <taxon>Ancylostomatinae</taxon>
        <taxon>Ancylostoma</taxon>
    </lineage>
</organism>